<evidence type="ECO:0000313" key="2">
    <source>
        <dbReference type="Proteomes" id="UP000730161"/>
    </source>
</evidence>
<dbReference type="AlphaFoldDB" id="A0A8J8B5V3"/>
<protein>
    <submittedName>
        <fullName evidence="1">Uncharacterized protein</fullName>
    </submittedName>
</protein>
<sequence>MRERLNTHFGNTVSRFFTVPDNSMMRPYHREACDAIGRAIRDRKQVMPPAMATGIRLLPPPTPDHGILNTNEKQTCPAAGRRIADIEEE</sequence>
<accession>A0A8J8B5V3</accession>
<keyword evidence="2" id="KW-1185">Reference proteome</keyword>
<dbReference type="EMBL" id="JWHL01000014">
    <property type="protein sequence ID" value="MBR1369523.1"/>
    <property type="molecule type" value="Genomic_DNA"/>
</dbReference>
<evidence type="ECO:0000313" key="1">
    <source>
        <dbReference type="EMBL" id="MBR1369523.1"/>
    </source>
</evidence>
<proteinExistence type="predicted"/>
<comment type="caution">
    <text evidence="1">The sequence shown here is derived from an EMBL/GenBank/DDBJ whole genome shotgun (WGS) entry which is preliminary data.</text>
</comment>
<name>A0A8J8B5V3_9EURY</name>
<organism evidence="1 2">
    <name type="scientific">Methanocalculus chunghsingensis</name>
    <dbReference type="NCBI Taxonomy" id="156457"/>
    <lineage>
        <taxon>Archaea</taxon>
        <taxon>Methanobacteriati</taxon>
        <taxon>Methanobacteriota</taxon>
        <taxon>Stenosarchaea group</taxon>
        <taxon>Methanomicrobia</taxon>
        <taxon>Methanomicrobiales</taxon>
        <taxon>Methanocalculaceae</taxon>
        <taxon>Methanocalculus</taxon>
    </lineage>
</organism>
<gene>
    <name evidence="1" type="ORF">RJ53_08495</name>
</gene>
<reference evidence="1" key="1">
    <citation type="submission" date="2014-12" db="EMBL/GenBank/DDBJ databases">
        <authorList>
            <person name="Huang H.-H."/>
            <person name="Chen S.-C."/>
            <person name="Lai M.-C."/>
        </authorList>
    </citation>
    <scope>NUCLEOTIDE SEQUENCE</scope>
    <source>
        <strain evidence="1">K1F9705b</strain>
    </source>
</reference>
<dbReference type="Proteomes" id="UP000730161">
    <property type="component" value="Unassembled WGS sequence"/>
</dbReference>